<dbReference type="Proteomes" id="UP000887568">
    <property type="component" value="Unplaced"/>
</dbReference>
<name>A0A913ZK28_PATMI</name>
<dbReference type="RefSeq" id="XP_038052143.1">
    <property type="nucleotide sequence ID" value="XM_038196215.1"/>
</dbReference>
<evidence type="ECO:0000313" key="2">
    <source>
        <dbReference type="Proteomes" id="UP000887568"/>
    </source>
</evidence>
<dbReference type="Gene3D" id="3.40.50.300">
    <property type="entry name" value="P-loop containing nucleotide triphosphate hydrolases"/>
    <property type="match status" value="1"/>
</dbReference>
<dbReference type="PANTHER" id="PTHR48312">
    <property type="match status" value="1"/>
</dbReference>
<reference evidence="1" key="1">
    <citation type="submission" date="2022-11" db="UniProtKB">
        <authorList>
            <consortium name="EnsemblMetazoa"/>
        </authorList>
    </citation>
    <scope>IDENTIFICATION</scope>
</reference>
<organism evidence="1 2">
    <name type="scientific">Patiria miniata</name>
    <name type="common">Bat star</name>
    <name type="synonym">Asterina miniata</name>
    <dbReference type="NCBI Taxonomy" id="46514"/>
    <lineage>
        <taxon>Eukaryota</taxon>
        <taxon>Metazoa</taxon>
        <taxon>Echinodermata</taxon>
        <taxon>Eleutherozoa</taxon>
        <taxon>Asterozoa</taxon>
        <taxon>Asteroidea</taxon>
        <taxon>Valvatacea</taxon>
        <taxon>Valvatida</taxon>
        <taxon>Asterinidae</taxon>
        <taxon>Patiria</taxon>
    </lineage>
</organism>
<keyword evidence="2" id="KW-1185">Reference proteome</keyword>
<protein>
    <recommendedName>
        <fullName evidence="3">Sulfotransferase family protein</fullName>
    </recommendedName>
</protein>
<dbReference type="GeneID" id="119724909"/>
<dbReference type="PANTHER" id="PTHR48312:SF1">
    <property type="entry name" value="SULFOTRANSFERASE"/>
    <property type="match status" value="1"/>
</dbReference>
<dbReference type="SUPFAM" id="SSF52540">
    <property type="entry name" value="P-loop containing nucleoside triphosphate hydrolases"/>
    <property type="match status" value="1"/>
</dbReference>
<proteinExistence type="predicted"/>
<sequence length="299" mass="34157">MATFEKAPSPEQQVRLITWYIPRSTSTVLSKCLGSVEDTKVFLGMFGNAMQHDAEKTEDGAVNVSEIGQRLNAFFEVTDVSGIDASQFTYQRIKEQLEEAHPEKRFIFAKDIAFAITGHPEFIPRGYRHLFLIRHPLKVFVSIKKVLMQIVKDVSPEELRIDELPPNFLPKGFGYKETFELFEHIKKEIDPEAMIVDSDDLLQDPKGILSAVLKDIGLPFDEKMLHWESGDAVNKDWVIPREVLQADTKVNFYKKALDSTCFQKPNALPDRASISPDILRVVDASMPYYEKMYSQRLSP</sequence>
<dbReference type="Pfam" id="PF19798">
    <property type="entry name" value="Sulfotransfer_5"/>
    <property type="match status" value="1"/>
</dbReference>
<dbReference type="InterPro" id="IPR027417">
    <property type="entry name" value="P-loop_NTPase"/>
</dbReference>
<accession>A0A913ZK28</accession>
<dbReference type="OrthoDB" id="10047557at2759"/>
<evidence type="ECO:0000313" key="1">
    <source>
        <dbReference type="EnsemblMetazoa" id="XP_038052143.1"/>
    </source>
</evidence>
<dbReference type="OMA" id="EKQHELW"/>
<dbReference type="AlphaFoldDB" id="A0A913ZK28"/>
<dbReference type="EnsemblMetazoa" id="XM_038196215.1">
    <property type="protein sequence ID" value="XP_038052143.1"/>
    <property type="gene ID" value="LOC119724909"/>
</dbReference>
<evidence type="ECO:0008006" key="3">
    <source>
        <dbReference type="Google" id="ProtNLM"/>
    </source>
</evidence>